<dbReference type="InterPro" id="IPR035996">
    <property type="entry name" value="4pyrrol_Methylase_sf"/>
</dbReference>
<dbReference type="PROSITE" id="PS01296">
    <property type="entry name" value="RSMI"/>
    <property type="match status" value="1"/>
</dbReference>
<keyword evidence="4 6" id="KW-0808">Transferase</keyword>
<keyword evidence="5 6" id="KW-0949">S-adenosyl-L-methionine</keyword>
<dbReference type="InterPro" id="IPR014776">
    <property type="entry name" value="4pyrrole_Mease_sub2"/>
</dbReference>
<evidence type="ECO:0000256" key="2">
    <source>
        <dbReference type="ARBA" id="ARBA00022552"/>
    </source>
</evidence>
<dbReference type="FunFam" id="3.40.1010.10:FF:000007">
    <property type="entry name" value="Ribosomal RNA small subunit methyltransferase I"/>
    <property type="match status" value="1"/>
</dbReference>
<feature type="domain" description="RsmI HTH" evidence="8">
    <location>
        <begin position="238"/>
        <end position="281"/>
    </location>
</feature>
<dbReference type="EC" id="2.1.1.198" evidence="6"/>
<dbReference type="HAMAP" id="MF_01877">
    <property type="entry name" value="16SrRNA_methyltr_I"/>
    <property type="match status" value="1"/>
</dbReference>
<comment type="subcellular location">
    <subcellularLocation>
        <location evidence="6">Cytoplasm</location>
    </subcellularLocation>
</comment>
<dbReference type="SUPFAM" id="SSF53790">
    <property type="entry name" value="Tetrapyrrole methylase"/>
    <property type="match status" value="1"/>
</dbReference>
<dbReference type="Pfam" id="PF23016">
    <property type="entry name" value="RsmI_C"/>
    <property type="match status" value="1"/>
</dbReference>
<dbReference type="EMBL" id="CACSII010000017">
    <property type="protein sequence ID" value="CAA0114369.1"/>
    <property type="molecule type" value="Genomic_DNA"/>
</dbReference>
<sequence>MSSVLPSVLYIVATPIGNMADMTPRAKEILANADIIAAEDTRHSAYLMRHFDIRTPMLAYHEHAGESQTRKLLELLEEGKSLALISDAGTPLISDPGYPLVAEAHARGIKVCPVPGVSAIITALCAAGLPTHTFAFEGFLPAKAAARQKALALVAEEKRTLVFYEAPHRIVECLTDMCEAFGHSRRITLARELTKTFETIRQNSLAELLEWVRHDDNQQKGEIVLVVEGVENVVQSVLSDDARSLAALLVDVLPPKKASKIVASHYDLPTRDVYDFLLGLKN</sequence>
<keyword evidence="3 6" id="KW-0489">Methyltransferase</keyword>
<dbReference type="PANTHER" id="PTHR46111:SF1">
    <property type="entry name" value="RIBOSOMAL RNA SMALL SUBUNIT METHYLTRANSFERASE I"/>
    <property type="match status" value="1"/>
</dbReference>
<dbReference type="InterPro" id="IPR000878">
    <property type="entry name" value="4pyrrol_Mease"/>
</dbReference>
<dbReference type="NCBIfam" id="TIGR00096">
    <property type="entry name" value="16S rRNA (cytidine(1402)-2'-O)-methyltransferase"/>
    <property type="match status" value="1"/>
</dbReference>
<dbReference type="GO" id="GO:0070677">
    <property type="term" value="F:rRNA (cytosine-2'-O-)-methyltransferase activity"/>
    <property type="evidence" value="ECO:0007669"/>
    <property type="project" value="UniProtKB-UniRule"/>
</dbReference>
<dbReference type="InterPro" id="IPR008189">
    <property type="entry name" value="rRNA_ssu_MeTfrase_I"/>
</dbReference>
<dbReference type="Pfam" id="PF00590">
    <property type="entry name" value="TP_methylase"/>
    <property type="match status" value="1"/>
</dbReference>
<dbReference type="AlphaFoldDB" id="A0A5S9Q9P2"/>
<keyword evidence="1 6" id="KW-0963">Cytoplasm</keyword>
<evidence type="ECO:0000256" key="6">
    <source>
        <dbReference type="HAMAP-Rule" id="MF_01877"/>
    </source>
</evidence>
<accession>A0A5S9Q9P2</accession>
<dbReference type="OrthoDB" id="9809084at2"/>
<comment type="catalytic activity">
    <reaction evidence="6">
        <text>cytidine(1402) in 16S rRNA + S-adenosyl-L-methionine = 2'-O-methylcytidine(1402) in 16S rRNA + S-adenosyl-L-homocysteine + H(+)</text>
        <dbReference type="Rhea" id="RHEA:42924"/>
        <dbReference type="Rhea" id="RHEA-COMP:10285"/>
        <dbReference type="Rhea" id="RHEA-COMP:10286"/>
        <dbReference type="ChEBI" id="CHEBI:15378"/>
        <dbReference type="ChEBI" id="CHEBI:57856"/>
        <dbReference type="ChEBI" id="CHEBI:59789"/>
        <dbReference type="ChEBI" id="CHEBI:74495"/>
        <dbReference type="ChEBI" id="CHEBI:82748"/>
        <dbReference type="EC" id="2.1.1.198"/>
    </reaction>
</comment>
<dbReference type="Gene3D" id="3.40.1010.10">
    <property type="entry name" value="Cobalt-precorrin-4 Transmethylase, Domain 1"/>
    <property type="match status" value="1"/>
</dbReference>
<dbReference type="FunFam" id="3.30.950.10:FF:000002">
    <property type="entry name" value="Ribosomal RNA small subunit methyltransferase I"/>
    <property type="match status" value="1"/>
</dbReference>
<evidence type="ECO:0000256" key="4">
    <source>
        <dbReference type="ARBA" id="ARBA00022679"/>
    </source>
</evidence>
<dbReference type="InterPro" id="IPR053910">
    <property type="entry name" value="RsmI_HTH"/>
</dbReference>
<comment type="similarity">
    <text evidence="6">Belongs to the methyltransferase superfamily. RsmI family.</text>
</comment>
<evidence type="ECO:0000256" key="3">
    <source>
        <dbReference type="ARBA" id="ARBA00022603"/>
    </source>
</evidence>
<organism evidence="9 10">
    <name type="scientific">BD1-7 clade bacterium</name>
    <dbReference type="NCBI Taxonomy" id="2029982"/>
    <lineage>
        <taxon>Bacteria</taxon>
        <taxon>Pseudomonadati</taxon>
        <taxon>Pseudomonadota</taxon>
        <taxon>Gammaproteobacteria</taxon>
        <taxon>Cellvibrionales</taxon>
        <taxon>Spongiibacteraceae</taxon>
        <taxon>BD1-7 clade</taxon>
    </lineage>
</organism>
<dbReference type="Proteomes" id="UP000434580">
    <property type="component" value="Unassembled WGS sequence"/>
</dbReference>
<dbReference type="Gene3D" id="3.30.950.10">
    <property type="entry name" value="Methyltransferase, Cobalt-precorrin-4 Transmethylase, Domain 2"/>
    <property type="match status" value="1"/>
</dbReference>
<evidence type="ECO:0000313" key="10">
    <source>
        <dbReference type="Proteomes" id="UP000434580"/>
    </source>
</evidence>
<comment type="function">
    <text evidence="6">Catalyzes the 2'-O-methylation of the ribose of cytidine 1402 (C1402) in 16S rRNA.</text>
</comment>
<keyword evidence="2 6" id="KW-0698">rRNA processing</keyword>
<dbReference type="CDD" id="cd11648">
    <property type="entry name" value="RsmI"/>
    <property type="match status" value="1"/>
</dbReference>
<feature type="domain" description="Tetrapyrrole methylase" evidence="7">
    <location>
        <begin position="9"/>
        <end position="208"/>
    </location>
</feature>
<reference evidence="9 10" key="1">
    <citation type="submission" date="2019-11" db="EMBL/GenBank/DDBJ databases">
        <authorList>
            <person name="Holert J."/>
        </authorList>
    </citation>
    <scope>NUCLEOTIDE SEQUENCE [LARGE SCALE GENOMIC DNA]</scope>
    <source>
        <strain evidence="9">BC5_2</strain>
    </source>
</reference>
<evidence type="ECO:0000313" key="9">
    <source>
        <dbReference type="EMBL" id="CAA0114369.1"/>
    </source>
</evidence>
<dbReference type="InterPro" id="IPR018063">
    <property type="entry name" value="SAM_MeTrfase_RsmI_CS"/>
</dbReference>
<dbReference type="GO" id="GO:0005737">
    <property type="term" value="C:cytoplasm"/>
    <property type="evidence" value="ECO:0007669"/>
    <property type="project" value="UniProtKB-SubCell"/>
</dbReference>
<name>A0A5S9Q9P2_9GAMM</name>
<proteinExistence type="inferred from homology"/>
<evidence type="ECO:0000256" key="1">
    <source>
        <dbReference type="ARBA" id="ARBA00022490"/>
    </source>
</evidence>
<protein>
    <recommendedName>
        <fullName evidence="6">Ribosomal RNA small subunit methyltransferase I</fullName>
        <ecNumber evidence="6">2.1.1.198</ecNumber>
    </recommendedName>
    <alternativeName>
        <fullName evidence="6">16S rRNA 2'-O-ribose C1402 methyltransferase</fullName>
    </alternativeName>
    <alternativeName>
        <fullName evidence="6">rRNA (cytidine-2'-O-)-methyltransferase RsmI</fullName>
    </alternativeName>
</protein>
<gene>
    <name evidence="6 9" type="primary">rsmI</name>
    <name evidence="9" type="ORF">DPBNPPHM_01829</name>
</gene>
<evidence type="ECO:0000259" key="7">
    <source>
        <dbReference type="Pfam" id="PF00590"/>
    </source>
</evidence>
<dbReference type="InterPro" id="IPR014777">
    <property type="entry name" value="4pyrrole_Mease_sub1"/>
</dbReference>
<dbReference type="PANTHER" id="PTHR46111">
    <property type="entry name" value="RIBOSOMAL RNA SMALL SUBUNIT METHYLTRANSFERASE I"/>
    <property type="match status" value="1"/>
</dbReference>
<evidence type="ECO:0000259" key="8">
    <source>
        <dbReference type="Pfam" id="PF23016"/>
    </source>
</evidence>
<evidence type="ECO:0000256" key="5">
    <source>
        <dbReference type="ARBA" id="ARBA00022691"/>
    </source>
</evidence>
<dbReference type="PIRSF" id="PIRSF005917">
    <property type="entry name" value="MTase_YraL"/>
    <property type="match status" value="1"/>
</dbReference>